<dbReference type="PANTHER" id="PTHR24074">
    <property type="entry name" value="CO-CHAPERONE PROTEIN DJLA"/>
    <property type="match status" value="1"/>
</dbReference>
<dbReference type="RefSeq" id="WP_012641695.1">
    <property type="nucleotide sequence ID" value="NC_011959.1"/>
</dbReference>
<keyword evidence="4" id="KW-1185">Reference proteome</keyword>
<organism evidence="3 4">
    <name type="scientific">Thermomicrobium roseum (strain ATCC 27502 / DSM 5159 / P-2)</name>
    <dbReference type="NCBI Taxonomy" id="309801"/>
    <lineage>
        <taxon>Bacteria</taxon>
        <taxon>Pseudomonadati</taxon>
        <taxon>Thermomicrobiota</taxon>
        <taxon>Thermomicrobia</taxon>
        <taxon>Thermomicrobiales</taxon>
        <taxon>Thermomicrobiaceae</taxon>
        <taxon>Thermomicrobium</taxon>
    </lineage>
</organism>
<dbReference type="GO" id="GO:0003677">
    <property type="term" value="F:DNA binding"/>
    <property type="evidence" value="ECO:0007669"/>
    <property type="project" value="UniProtKB-KW"/>
</dbReference>
<feature type="transmembrane region" description="Helical" evidence="1">
    <location>
        <begin position="117"/>
        <end position="144"/>
    </location>
</feature>
<evidence type="ECO:0000256" key="1">
    <source>
        <dbReference type="SAM" id="Phobius"/>
    </source>
</evidence>
<keyword evidence="3" id="KW-0238">DNA-binding</keyword>
<keyword evidence="1" id="KW-1133">Transmembrane helix</keyword>
<dbReference type="CDD" id="cd06257">
    <property type="entry name" value="DnaJ"/>
    <property type="match status" value="1"/>
</dbReference>
<dbReference type="eggNOG" id="COG0484">
    <property type="taxonomic scope" value="Bacteria"/>
</dbReference>
<dbReference type="InterPro" id="IPR036869">
    <property type="entry name" value="J_dom_sf"/>
</dbReference>
<dbReference type="InterPro" id="IPR050817">
    <property type="entry name" value="DjlA_DnaK_co-chaperone"/>
</dbReference>
<feature type="domain" description="J" evidence="2">
    <location>
        <begin position="12"/>
        <end position="80"/>
    </location>
</feature>
<dbReference type="Gene3D" id="1.10.287.110">
    <property type="entry name" value="DnaJ domain"/>
    <property type="match status" value="1"/>
</dbReference>
<keyword evidence="1" id="KW-0812">Transmembrane</keyword>
<accession>B9KXU5</accession>
<dbReference type="KEGG" id="tro:trd_0284"/>
<sequence>MTRVHDFDPTMDYYQILGVPVTATSDEIRRAYRQLIRHCHPDRIRDPDKRRIAEERAKLLNAAYAVLSDPARRRAYDERLRQRAVADLLFQRYIAPAPSPFRPAPTRRARAWFAADVAAFVQLLAVTIIFVAVLVLLLVASSALTTLLQGLS</sequence>
<evidence type="ECO:0000259" key="2">
    <source>
        <dbReference type="PROSITE" id="PS50076"/>
    </source>
</evidence>
<protein>
    <submittedName>
        <fullName evidence="3">Curved DNA-binding protein</fullName>
    </submittedName>
</protein>
<evidence type="ECO:0000313" key="4">
    <source>
        <dbReference type="Proteomes" id="UP000000447"/>
    </source>
</evidence>
<dbReference type="Pfam" id="PF00226">
    <property type="entry name" value="DnaJ"/>
    <property type="match status" value="1"/>
</dbReference>
<dbReference type="HOGENOM" id="CLU_1721502_0_0_0"/>
<dbReference type="EMBL" id="CP001275">
    <property type="protein sequence ID" value="ACM04888.1"/>
    <property type="molecule type" value="Genomic_DNA"/>
</dbReference>
<dbReference type="InterPro" id="IPR001623">
    <property type="entry name" value="DnaJ_domain"/>
</dbReference>
<reference evidence="3 4" key="1">
    <citation type="journal article" date="2009" name="PLoS ONE">
        <title>Complete genome sequence of the aerobic CO-oxidizing thermophile Thermomicrobium roseum.</title>
        <authorList>
            <person name="Wu D."/>
            <person name="Raymond J."/>
            <person name="Wu M."/>
            <person name="Chatterji S."/>
            <person name="Ren Q."/>
            <person name="Graham J.E."/>
            <person name="Bryant D.A."/>
            <person name="Robb F."/>
            <person name="Colman A."/>
            <person name="Tallon L.J."/>
            <person name="Badger J.H."/>
            <person name="Madupu R."/>
            <person name="Ward N.L."/>
            <person name="Eisen J.A."/>
        </authorList>
    </citation>
    <scope>NUCLEOTIDE SEQUENCE [LARGE SCALE GENOMIC DNA]</scope>
    <source>
        <strain evidence="4">ATCC 27502 / DSM 5159 / P-2</strain>
    </source>
</reference>
<name>B9KXU5_THERP</name>
<evidence type="ECO:0000313" key="3">
    <source>
        <dbReference type="EMBL" id="ACM04888.1"/>
    </source>
</evidence>
<keyword evidence="1" id="KW-0472">Membrane</keyword>
<dbReference type="SUPFAM" id="SSF46565">
    <property type="entry name" value="Chaperone J-domain"/>
    <property type="match status" value="1"/>
</dbReference>
<gene>
    <name evidence="3" type="ordered locus">trd_0284</name>
</gene>
<dbReference type="SMART" id="SM00271">
    <property type="entry name" value="DnaJ"/>
    <property type="match status" value="1"/>
</dbReference>
<dbReference type="AlphaFoldDB" id="B9KXU5"/>
<dbReference type="PROSITE" id="PS50076">
    <property type="entry name" value="DNAJ_2"/>
    <property type="match status" value="1"/>
</dbReference>
<dbReference type="PRINTS" id="PR00625">
    <property type="entry name" value="JDOMAIN"/>
</dbReference>
<dbReference type="STRING" id="309801.trd_0284"/>
<proteinExistence type="predicted"/>
<dbReference type="Proteomes" id="UP000000447">
    <property type="component" value="Chromosome"/>
</dbReference>